<organism evidence="1 2">
    <name type="scientific">Sterolibacterium denitrificans</name>
    <dbReference type="NCBI Taxonomy" id="157592"/>
    <lineage>
        <taxon>Bacteria</taxon>
        <taxon>Pseudomonadati</taxon>
        <taxon>Pseudomonadota</taxon>
        <taxon>Betaproteobacteria</taxon>
        <taxon>Nitrosomonadales</taxon>
        <taxon>Sterolibacteriaceae</taxon>
        <taxon>Sterolibacterium</taxon>
    </lineage>
</organism>
<dbReference type="EMBL" id="LFZK01000001">
    <property type="protein sequence ID" value="KYC29122.1"/>
    <property type="molecule type" value="Genomic_DNA"/>
</dbReference>
<name>A0A656Z817_9PROT</name>
<evidence type="ECO:0000313" key="1">
    <source>
        <dbReference type="EMBL" id="KYC29122.1"/>
    </source>
</evidence>
<proteinExistence type="predicted"/>
<reference evidence="1 2" key="1">
    <citation type="journal article" date="2016" name="ISME J.">
        <title>Integrated multi-omics analyses reveal the biochemical mechanisms and phylogenetic relevance of anaerobic androgen biodegradation in the environment.</title>
        <authorList>
            <person name="Yang F.C."/>
            <person name="Chen Y.L."/>
            <person name="Tang S.L."/>
            <person name="Yu C.P."/>
            <person name="Wang P.H."/>
            <person name="Ismail W."/>
            <person name="Wang C.H."/>
            <person name="Ding J.Y."/>
            <person name="Yang C.Y."/>
            <person name="Yang C.Y."/>
            <person name="Chiang Y.R."/>
        </authorList>
    </citation>
    <scope>NUCLEOTIDE SEQUENCE [LARGE SCALE GENOMIC DNA]</scope>
    <source>
        <strain evidence="1 2">DSM 13999</strain>
    </source>
</reference>
<comment type="caution">
    <text evidence="1">The sequence shown here is derived from an EMBL/GenBank/DDBJ whole genome shotgun (WGS) entry which is preliminary data.</text>
</comment>
<accession>A0A656Z817</accession>
<dbReference type="Proteomes" id="UP000243416">
    <property type="component" value="Unassembled WGS sequence"/>
</dbReference>
<dbReference type="RefSeq" id="WP_067169391.1">
    <property type="nucleotide sequence ID" value="NZ_LFZK01000001.1"/>
</dbReference>
<gene>
    <name evidence="1" type="ORF">ACY05_00640</name>
</gene>
<evidence type="ECO:0000313" key="2">
    <source>
        <dbReference type="Proteomes" id="UP000243416"/>
    </source>
</evidence>
<sequence>MKIGRAPWPVVCGILLALSGWMSKEALALPGAAVSVPPLVDVAEPEPVSAPPKAPPVMLLYNPLREPELPIFTGAAQRFIQSARPLRPRFNAMPSREKVNFLERYVFAMCNSRLVNGMDMVFKMETGSENFCGYMPGMLSCFAADSCSEPAYAEAVKYIRGSLAKFDRFIKWSDRRKWQYRGDALKVAFYTRNTLTKRGQLCATLKLLNDNDEAVVVRAAARLRTADGGRHTVFSRPYYVAARSSLPNLSDEDLFSKDTEMRMRKLTADAQAVAKQAGIADIQAYTGTHERWNCVASASEALPQAEFSQVWVEFSR</sequence>
<dbReference type="AlphaFoldDB" id="A0A656Z817"/>
<protein>
    <submittedName>
        <fullName evidence="1">Uncharacterized protein</fullName>
    </submittedName>
</protein>
<keyword evidence="2" id="KW-1185">Reference proteome</keyword>